<dbReference type="OMA" id="EYLRAPM"/>
<proteinExistence type="predicted"/>
<dbReference type="InterPro" id="IPR009689">
    <property type="entry name" value="DUF1280"/>
</dbReference>
<keyword evidence="1" id="KW-0175">Coiled coil</keyword>
<evidence type="ECO:0000313" key="3">
    <source>
        <dbReference type="RefSeq" id="XP_035689769.1"/>
    </source>
</evidence>
<dbReference type="AlphaFoldDB" id="A0A9J7LWF7"/>
<feature type="coiled-coil region" evidence="1">
    <location>
        <begin position="742"/>
        <end position="776"/>
    </location>
</feature>
<evidence type="ECO:0000256" key="1">
    <source>
        <dbReference type="SAM" id="Coils"/>
    </source>
</evidence>
<organism evidence="2 3">
    <name type="scientific">Branchiostoma floridae</name>
    <name type="common">Florida lancelet</name>
    <name type="synonym">Amphioxus</name>
    <dbReference type="NCBI Taxonomy" id="7739"/>
    <lineage>
        <taxon>Eukaryota</taxon>
        <taxon>Metazoa</taxon>
        <taxon>Chordata</taxon>
        <taxon>Cephalochordata</taxon>
        <taxon>Leptocardii</taxon>
        <taxon>Amphioxiformes</taxon>
        <taxon>Branchiostomatidae</taxon>
        <taxon>Branchiostoma</taxon>
    </lineage>
</organism>
<dbReference type="PANTHER" id="PTHR31424">
    <property type="entry name" value="PROTEIN CBG23806"/>
    <property type="match status" value="1"/>
</dbReference>
<dbReference type="RefSeq" id="XP_035689769.1">
    <property type="nucleotide sequence ID" value="XM_035833876.1"/>
</dbReference>
<dbReference type="PANTHER" id="PTHR31424:SF6">
    <property type="match status" value="1"/>
</dbReference>
<dbReference type="GeneID" id="118425059"/>
<protein>
    <submittedName>
        <fullName evidence="3">Uncharacterized protein LOC118425059</fullName>
    </submittedName>
</protein>
<reference evidence="2" key="1">
    <citation type="journal article" date="2020" name="Nat. Ecol. Evol.">
        <title>Deeply conserved synteny resolves early events in vertebrate evolution.</title>
        <authorList>
            <person name="Simakov O."/>
            <person name="Marletaz F."/>
            <person name="Yue J.X."/>
            <person name="O'Connell B."/>
            <person name="Jenkins J."/>
            <person name="Brandt A."/>
            <person name="Calef R."/>
            <person name="Tung C.H."/>
            <person name="Huang T.K."/>
            <person name="Schmutz J."/>
            <person name="Satoh N."/>
            <person name="Yu J.K."/>
            <person name="Putnam N.H."/>
            <person name="Green R.E."/>
            <person name="Rokhsar D.S."/>
        </authorList>
    </citation>
    <scope>NUCLEOTIDE SEQUENCE [LARGE SCALE GENOMIC DNA]</scope>
    <source>
        <strain evidence="2">S238N-H82</strain>
    </source>
</reference>
<name>A0A9J7LWF7_BRAFL</name>
<sequence length="1020" mass="111289">MHSTSQRTTATQQLHLSPACTPVTTSYTTAVEHPTLQIYGPAVPCSLASAATAILAPLASTVHPRFGVVYCPVPPVSTVQPQPGVAYCPVPPVSTVQPQPGVAYCPVPPASTVQPQPGVAYCPVPPVSTVQPQPGVAYCPVPPASTVQPQSGVAYCPVPPASTVHPQSGVACCPVPPASTVQPQPVVAYCPVPPASTVHPQSGVACCPVPPASTVQPQPGVACCPVPPASTVHPQSGVAYCPVPPASTVHPQSGVACCPVPPASTVQPQPGVACCPVPPAGSGSVTADKVTIGLKEKGPLNADQRLALYALVKRQTDNNTLLVPTGAKPLHFVQVPTCQKKSCDAAASTVQKRAKLVSNIREQISGGAEEQQMAAELRRLPRSQLSRLLQEGRFAQVRIPDGHLLGLKTGLNLNWSQCRDLRRWMKDYNIAVESERTSRNIASELLSATDVMAEQLPFTTKDEEGGKRVEPKPCAYLVSLVSAMHDYLERSKQAGKLTWHGGNIPEDEIWVKIGGDHGGPSFKMAFQPLNVLHPNSKTNTSVFCLFESKDNRENITTALGRFKDDVKTLQEEMWRSKDGQTYRIKLFMAGDYAFLSTIYGISGAAGTFPCLWCKVTKAGIDDIENRRLRTPDRTLANMAENLRAFLQEGRGSVKKAQEYFNVIAAPLFEIPLEQAIVPGLHISLGVFKRLYDEFERAVQELDLKIQAYLHSLVLAQEADREDVKKDQHLKPFEQFINVIDDAQVFQVQADELDDLVEEQENQLAFLAYENQDVDDELAEAVFNEATAMVSELVQRRDTLRKKASDILTKASVKPGKGPLASQLEPVMKSFKVHREAYQGRTFVGNHVNKMLNDKPIEHLTSSVVKTMGEICDGNDFPLSIIRMGKEVAERHEKRLKMFAKCHKGYAHGGKKEDKDLDQLDLDIKSFMSEYRKDSRCVSLKMHLLEEHVVPCIRRWGFGLGFLAEQGIEEVHAQFNRLAQSTRSIADPVARLKSTLKSHLIKVSPDHTGKVPAPVKRKKTV</sequence>
<keyword evidence="2" id="KW-1185">Reference proteome</keyword>
<accession>A0A9J7LWF7</accession>
<reference evidence="3" key="2">
    <citation type="submission" date="2025-08" db="UniProtKB">
        <authorList>
            <consortium name="RefSeq"/>
        </authorList>
    </citation>
    <scope>IDENTIFICATION</scope>
    <source>
        <strain evidence="3">S238N-H82</strain>
        <tissue evidence="3">Testes</tissue>
    </source>
</reference>
<dbReference type="OrthoDB" id="10032694at2759"/>
<dbReference type="Proteomes" id="UP000001554">
    <property type="component" value="Chromosome 10"/>
</dbReference>
<dbReference type="KEGG" id="bfo:118425059"/>
<dbReference type="Pfam" id="PF06918">
    <property type="entry name" value="DUF1280"/>
    <property type="match status" value="1"/>
</dbReference>
<evidence type="ECO:0000313" key="2">
    <source>
        <dbReference type="Proteomes" id="UP000001554"/>
    </source>
</evidence>
<gene>
    <name evidence="3" type="primary">LOC118425059</name>
</gene>